<sequence length="415" mass="44626">MTPMPLADFTPMFAEPQGSPIRELFPYLSRPGMISLAGGYPSASLLDAQGLAMAAQQTMQQGSTHLQYGATEGLPSLRSALAQQAEERGMQARAEDILVTTGSQQGFDLLVRVLISPGDSVLVEVPAYPATLQALRLAQAQMLSIPMDAHGLDTEALAQLLSALPASQRPKLLYTVPNFSNPRGSLLSASRRTQLVQLALQYGFWIVEDDPYGELRFDAADGLPLAMPPSLHAVAQKMLAGSSARNPVIYLSSLSKTIAPALRIGWMLADASMLRRCSIAKQTSDLCTSALAQAIAAAYLAGGRYAATVERARREYQRRMQALTEGLLQLPGQPIRCTVPAGGMFVWAQLDPALDAQRLFDAAVDNGVVYVPGRAFYPDQPDVHTLRMSFAAPEVPDIQAAVQRLARACESAMQS</sequence>
<dbReference type="GO" id="GO:0030170">
    <property type="term" value="F:pyridoxal phosphate binding"/>
    <property type="evidence" value="ECO:0007669"/>
    <property type="project" value="InterPro"/>
</dbReference>
<organism evidence="8 9">
    <name type="scientific">Comamonas kerstersii</name>
    <dbReference type="NCBI Taxonomy" id="225992"/>
    <lineage>
        <taxon>Bacteria</taxon>
        <taxon>Pseudomonadati</taxon>
        <taxon>Pseudomonadota</taxon>
        <taxon>Betaproteobacteria</taxon>
        <taxon>Burkholderiales</taxon>
        <taxon>Comamonadaceae</taxon>
        <taxon>Comamonas</taxon>
    </lineage>
</organism>
<dbReference type="PANTHER" id="PTHR42790">
    <property type="entry name" value="AMINOTRANSFERASE"/>
    <property type="match status" value="1"/>
</dbReference>
<proteinExistence type="inferred from homology"/>
<keyword evidence="6" id="KW-0663">Pyridoxal phosphate</keyword>
<gene>
    <name evidence="8" type="ORF">AS359_02320</name>
</gene>
<dbReference type="InterPro" id="IPR015421">
    <property type="entry name" value="PyrdxlP-dep_Trfase_major"/>
</dbReference>
<feature type="domain" description="Aminotransferase class I/classII large" evidence="7">
    <location>
        <begin position="53"/>
        <end position="405"/>
    </location>
</feature>
<name>A0A0W7Z4P5_9BURK</name>
<evidence type="ECO:0000256" key="5">
    <source>
        <dbReference type="ARBA" id="ARBA00022679"/>
    </source>
</evidence>
<keyword evidence="5 8" id="KW-0808">Transferase</keyword>
<dbReference type="Gene3D" id="3.40.640.10">
    <property type="entry name" value="Type I PLP-dependent aspartate aminotransferase-like (Major domain)"/>
    <property type="match status" value="1"/>
</dbReference>
<dbReference type="CDD" id="cd00609">
    <property type="entry name" value="AAT_like"/>
    <property type="match status" value="1"/>
</dbReference>
<dbReference type="STRING" id="225992.B5M06_03925"/>
<dbReference type="Pfam" id="PF00155">
    <property type="entry name" value="Aminotran_1_2"/>
    <property type="match status" value="1"/>
</dbReference>
<dbReference type="PANTHER" id="PTHR42790:SF19">
    <property type="entry name" value="KYNURENINE_ALPHA-AMINOADIPATE AMINOTRANSFERASE, MITOCHONDRIAL"/>
    <property type="match status" value="1"/>
</dbReference>
<dbReference type="AlphaFoldDB" id="A0A0W7Z4P5"/>
<dbReference type="FunFam" id="3.40.640.10:FF:000053">
    <property type="entry name" value="Aminotransferase, class I"/>
    <property type="match status" value="1"/>
</dbReference>
<comment type="subunit">
    <text evidence="3">Homodimer.</text>
</comment>
<keyword evidence="4 8" id="KW-0032">Aminotransferase</keyword>
<evidence type="ECO:0000256" key="6">
    <source>
        <dbReference type="ARBA" id="ARBA00022898"/>
    </source>
</evidence>
<dbReference type="SUPFAM" id="SSF53383">
    <property type="entry name" value="PLP-dependent transferases"/>
    <property type="match status" value="1"/>
</dbReference>
<evidence type="ECO:0000256" key="2">
    <source>
        <dbReference type="ARBA" id="ARBA00007441"/>
    </source>
</evidence>
<comment type="caution">
    <text evidence="8">The sequence shown here is derived from an EMBL/GenBank/DDBJ whole genome shotgun (WGS) entry which is preliminary data.</text>
</comment>
<dbReference type="InterPro" id="IPR015422">
    <property type="entry name" value="PyrdxlP-dep_Trfase_small"/>
</dbReference>
<dbReference type="Gene3D" id="3.90.1150.10">
    <property type="entry name" value="Aspartate Aminotransferase, domain 1"/>
    <property type="match status" value="1"/>
</dbReference>
<dbReference type="GO" id="GO:1901605">
    <property type="term" value="P:alpha-amino acid metabolic process"/>
    <property type="evidence" value="ECO:0007669"/>
    <property type="project" value="TreeGrafter"/>
</dbReference>
<evidence type="ECO:0000256" key="4">
    <source>
        <dbReference type="ARBA" id="ARBA00022576"/>
    </source>
</evidence>
<comment type="similarity">
    <text evidence="2">Belongs to the class-I pyridoxal-phosphate-dependent aminotransferase family.</text>
</comment>
<dbReference type="Proteomes" id="UP000053300">
    <property type="component" value="Unassembled WGS sequence"/>
</dbReference>
<protein>
    <submittedName>
        <fullName evidence="8">2-aminoadipate aminotransferase</fullName>
    </submittedName>
</protein>
<evidence type="ECO:0000259" key="7">
    <source>
        <dbReference type="Pfam" id="PF00155"/>
    </source>
</evidence>
<dbReference type="InterPro" id="IPR050859">
    <property type="entry name" value="Class-I_PLP-dep_aminotransf"/>
</dbReference>
<evidence type="ECO:0000256" key="1">
    <source>
        <dbReference type="ARBA" id="ARBA00001933"/>
    </source>
</evidence>
<dbReference type="EMBL" id="LPXH01000015">
    <property type="protein sequence ID" value="KUF42348.1"/>
    <property type="molecule type" value="Genomic_DNA"/>
</dbReference>
<evidence type="ECO:0000313" key="8">
    <source>
        <dbReference type="EMBL" id="KUF42348.1"/>
    </source>
</evidence>
<keyword evidence="9" id="KW-1185">Reference proteome</keyword>
<dbReference type="InterPro" id="IPR004839">
    <property type="entry name" value="Aminotransferase_I/II_large"/>
</dbReference>
<comment type="cofactor">
    <cofactor evidence="1">
        <name>pyridoxal 5'-phosphate</name>
        <dbReference type="ChEBI" id="CHEBI:597326"/>
    </cofactor>
</comment>
<dbReference type="GO" id="GO:0008483">
    <property type="term" value="F:transaminase activity"/>
    <property type="evidence" value="ECO:0007669"/>
    <property type="project" value="UniProtKB-KW"/>
</dbReference>
<reference evidence="8 9" key="1">
    <citation type="submission" date="2015-12" db="EMBL/GenBank/DDBJ databases">
        <title>Complete genome sequence of a multi-drug resistant strain Acidovorax sp. 12322-1.</title>
        <authorList>
            <person name="Ming D."/>
            <person name="Wang M."/>
            <person name="Hu S."/>
            <person name="Zhou Y."/>
            <person name="Jiang T."/>
        </authorList>
    </citation>
    <scope>NUCLEOTIDE SEQUENCE [LARGE SCALE GENOMIC DNA]</scope>
    <source>
        <strain evidence="8 9">12322-1</strain>
    </source>
</reference>
<evidence type="ECO:0000256" key="3">
    <source>
        <dbReference type="ARBA" id="ARBA00011738"/>
    </source>
</evidence>
<evidence type="ECO:0000313" key="9">
    <source>
        <dbReference type="Proteomes" id="UP000053300"/>
    </source>
</evidence>
<dbReference type="InterPro" id="IPR015424">
    <property type="entry name" value="PyrdxlP-dep_Trfase"/>
</dbReference>
<accession>A0A0W7Z4P5</accession>
<dbReference type="RefSeq" id="WP_058879562.1">
    <property type="nucleotide sequence ID" value="NZ_LPXH01000015.1"/>
</dbReference>